<dbReference type="GO" id="GO:0005975">
    <property type="term" value="P:carbohydrate metabolic process"/>
    <property type="evidence" value="ECO:0007669"/>
    <property type="project" value="InterPro"/>
</dbReference>
<sequence length="267" mass="30457">MVKSIAYLLLVGAVALPAILAQRWVQTWSDEFDGGQIDRNKWQYDIGGGGWGNNELEFYTDRPQNSWVQGGFLHIQALREDYGGRQYTSARMNTAGHFSTLYGKFEMRAQLPYGQGIWPAFWLLGENIGNVGWPACGEIDIMENIGRDPNNLYSSLHAPSYDTTKGYYRGQGFADGFHTYAVNWQPDHIEFYFDGQLFDTVYKSQSGGHWPFDEGHNFFIILNLAVGGNWPGNPDGSTHFPQQYVIDYIRVYEADWSKVEEEAEFLQ</sequence>
<dbReference type="Pfam" id="PF00722">
    <property type="entry name" value="Glyco_hydro_16"/>
    <property type="match status" value="1"/>
</dbReference>
<reference evidence="4 5" key="1">
    <citation type="submission" date="2014-06" db="EMBL/GenBank/DDBJ databases">
        <authorList>
            <person name="Swart Estienne"/>
        </authorList>
    </citation>
    <scope>NUCLEOTIDE SEQUENCE [LARGE SCALE GENOMIC DNA]</scope>
    <source>
        <strain evidence="4 5">130c</strain>
    </source>
</reference>
<dbReference type="GO" id="GO:0004553">
    <property type="term" value="F:hydrolase activity, hydrolyzing O-glycosyl compounds"/>
    <property type="evidence" value="ECO:0007669"/>
    <property type="project" value="InterPro"/>
</dbReference>
<comment type="similarity">
    <text evidence="1">Belongs to the glycosyl hydrolase 16 family.</text>
</comment>
<feature type="chain" id="PRO_5001729542" evidence="2">
    <location>
        <begin position="22"/>
        <end position="267"/>
    </location>
</feature>
<dbReference type="EMBL" id="CCKQ01010823">
    <property type="protein sequence ID" value="CDW82339.1"/>
    <property type="molecule type" value="Genomic_DNA"/>
</dbReference>
<keyword evidence="4" id="KW-0378">Hydrolase</keyword>
<dbReference type="InterPro" id="IPR013320">
    <property type="entry name" value="ConA-like_dom_sf"/>
</dbReference>
<evidence type="ECO:0000256" key="2">
    <source>
        <dbReference type="SAM" id="SignalP"/>
    </source>
</evidence>
<gene>
    <name evidence="4" type="primary">Contig4446.g4742</name>
    <name evidence="4" type="ORF">STYLEM_11371</name>
</gene>
<protein>
    <submittedName>
        <fullName evidence="4">Glycoside hydrolase family 16</fullName>
    </submittedName>
</protein>
<dbReference type="OrthoDB" id="419959at2759"/>
<dbReference type="PANTHER" id="PTHR10963:SF55">
    <property type="entry name" value="GLYCOSIDE HYDROLASE FAMILY 16 PROTEIN"/>
    <property type="match status" value="1"/>
</dbReference>
<dbReference type="InterPro" id="IPR000757">
    <property type="entry name" value="Beta-glucanase-like"/>
</dbReference>
<dbReference type="InParanoid" id="A0A078AJC6"/>
<evidence type="ECO:0000256" key="1">
    <source>
        <dbReference type="ARBA" id="ARBA00006865"/>
    </source>
</evidence>
<name>A0A078AJC6_STYLE</name>
<evidence type="ECO:0000259" key="3">
    <source>
        <dbReference type="PROSITE" id="PS51762"/>
    </source>
</evidence>
<organism evidence="4 5">
    <name type="scientific">Stylonychia lemnae</name>
    <name type="common">Ciliate</name>
    <dbReference type="NCBI Taxonomy" id="5949"/>
    <lineage>
        <taxon>Eukaryota</taxon>
        <taxon>Sar</taxon>
        <taxon>Alveolata</taxon>
        <taxon>Ciliophora</taxon>
        <taxon>Intramacronucleata</taxon>
        <taxon>Spirotrichea</taxon>
        <taxon>Stichotrichia</taxon>
        <taxon>Sporadotrichida</taxon>
        <taxon>Oxytrichidae</taxon>
        <taxon>Stylonychinae</taxon>
        <taxon>Stylonychia</taxon>
    </lineage>
</organism>
<evidence type="ECO:0000313" key="5">
    <source>
        <dbReference type="Proteomes" id="UP000039865"/>
    </source>
</evidence>
<dbReference type="OMA" id="IDIMEFY"/>
<feature type="signal peptide" evidence="2">
    <location>
        <begin position="1"/>
        <end position="21"/>
    </location>
</feature>
<dbReference type="SUPFAM" id="SSF49899">
    <property type="entry name" value="Concanavalin A-like lectins/glucanases"/>
    <property type="match status" value="1"/>
</dbReference>
<dbReference type="PROSITE" id="PS51762">
    <property type="entry name" value="GH16_2"/>
    <property type="match status" value="1"/>
</dbReference>
<dbReference type="CDD" id="cd08023">
    <property type="entry name" value="GH16_laminarinase_like"/>
    <property type="match status" value="1"/>
</dbReference>
<keyword evidence="5" id="KW-1185">Reference proteome</keyword>
<feature type="domain" description="GH16" evidence="3">
    <location>
        <begin position="9"/>
        <end position="257"/>
    </location>
</feature>
<dbReference type="Gene3D" id="2.60.120.200">
    <property type="match status" value="1"/>
</dbReference>
<proteinExistence type="inferred from homology"/>
<accession>A0A078AJC6</accession>
<dbReference type="PANTHER" id="PTHR10963">
    <property type="entry name" value="GLYCOSYL HYDROLASE-RELATED"/>
    <property type="match status" value="1"/>
</dbReference>
<keyword evidence="2" id="KW-0732">Signal</keyword>
<dbReference type="AlphaFoldDB" id="A0A078AJC6"/>
<evidence type="ECO:0000313" key="4">
    <source>
        <dbReference type="EMBL" id="CDW82339.1"/>
    </source>
</evidence>
<dbReference type="Proteomes" id="UP000039865">
    <property type="component" value="Unassembled WGS sequence"/>
</dbReference>
<dbReference type="InterPro" id="IPR050546">
    <property type="entry name" value="Glycosyl_Hydrlase_16"/>
</dbReference>